<proteinExistence type="predicted"/>
<keyword evidence="2" id="KW-0238">DNA-binding</keyword>
<gene>
    <name evidence="5" type="ORF">DSOL_0862</name>
</gene>
<organism evidence="5 6">
    <name type="scientific">Desulfosporosinus metallidurans</name>
    <dbReference type="NCBI Taxonomy" id="1888891"/>
    <lineage>
        <taxon>Bacteria</taxon>
        <taxon>Bacillati</taxon>
        <taxon>Bacillota</taxon>
        <taxon>Clostridia</taxon>
        <taxon>Eubacteriales</taxon>
        <taxon>Desulfitobacteriaceae</taxon>
        <taxon>Desulfosporosinus</taxon>
    </lineage>
</organism>
<sequence length="144" mass="16654">MENENMKIAKLLQEVMLLFRHKMTKVVEDTGITTLQMMIMGIISKEKTLKITELSGKLSLSNSTVSGIVDKMEKLGMVERTRSERDRRVVYVSISPNFVEMHKTFHERFEENIALTINKSTPEELNKILEGLEVLKRLLKSQEK</sequence>
<dbReference type="EMBL" id="MLBF01000004">
    <property type="protein sequence ID" value="OLN33135.1"/>
    <property type="molecule type" value="Genomic_DNA"/>
</dbReference>
<dbReference type="SMART" id="SM00347">
    <property type="entry name" value="HTH_MARR"/>
    <property type="match status" value="1"/>
</dbReference>
<accession>A0A1Q8R0N3</accession>
<name>A0A1Q8R0N3_9FIRM</name>
<evidence type="ECO:0000259" key="4">
    <source>
        <dbReference type="PROSITE" id="PS50995"/>
    </source>
</evidence>
<evidence type="ECO:0000256" key="1">
    <source>
        <dbReference type="ARBA" id="ARBA00023015"/>
    </source>
</evidence>
<dbReference type="InterPro" id="IPR036388">
    <property type="entry name" value="WH-like_DNA-bd_sf"/>
</dbReference>
<keyword evidence="6" id="KW-1185">Reference proteome</keyword>
<dbReference type="SUPFAM" id="SSF46785">
    <property type="entry name" value="Winged helix' DNA-binding domain"/>
    <property type="match status" value="1"/>
</dbReference>
<dbReference type="GO" id="GO:0003677">
    <property type="term" value="F:DNA binding"/>
    <property type="evidence" value="ECO:0007669"/>
    <property type="project" value="UniProtKB-KW"/>
</dbReference>
<dbReference type="InterPro" id="IPR036390">
    <property type="entry name" value="WH_DNA-bd_sf"/>
</dbReference>
<dbReference type="RefSeq" id="WP_075363652.1">
    <property type="nucleotide sequence ID" value="NZ_MLBF01000004.1"/>
</dbReference>
<dbReference type="GO" id="GO:0003700">
    <property type="term" value="F:DNA-binding transcription factor activity"/>
    <property type="evidence" value="ECO:0007669"/>
    <property type="project" value="InterPro"/>
</dbReference>
<evidence type="ECO:0000256" key="2">
    <source>
        <dbReference type="ARBA" id="ARBA00023125"/>
    </source>
</evidence>
<dbReference type="OrthoDB" id="49580at2"/>
<protein>
    <submittedName>
        <fullName evidence="5">Transcriptional regulator, MarR family</fullName>
    </submittedName>
</protein>
<comment type="caution">
    <text evidence="5">The sequence shown here is derived from an EMBL/GenBank/DDBJ whole genome shotgun (WGS) entry which is preliminary data.</text>
</comment>
<dbReference type="PROSITE" id="PS50995">
    <property type="entry name" value="HTH_MARR_2"/>
    <property type="match status" value="1"/>
</dbReference>
<feature type="domain" description="HTH marR-type" evidence="4">
    <location>
        <begin position="5"/>
        <end position="140"/>
    </location>
</feature>
<evidence type="ECO:0000313" key="6">
    <source>
        <dbReference type="Proteomes" id="UP000186102"/>
    </source>
</evidence>
<evidence type="ECO:0000313" key="5">
    <source>
        <dbReference type="EMBL" id="OLN33135.1"/>
    </source>
</evidence>
<dbReference type="Proteomes" id="UP000186102">
    <property type="component" value="Unassembled WGS sequence"/>
</dbReference>
<dbReference type="STRING" id="1888891.DSOL_0862"/>
<dbReference type="PANTHER" id="PTHR42756">
    <property type="entry name" value="TRANSCRIPTIONAL REGULATOR, MARR"/>
    <property type="match status" value="1"/>
</dbReference>
<dbReference type="InterPro" id="IPR000835">
    <property type="entry name" value="HTH_MarR-typ"/>
</dbReference>
<dbReference type="PANTHER" id="PTHR42756:SF1">
    <property type="entry name" value="TRANSCRIPTIONAL REPRESSOR OF EMRAB OPERON"/>
    <property type="match status" value="1"/>
</dbReference>
<dbReference type="Pfam" id="PF01047">
    <property type="entry name" value="MarR"/>
    <property type="match status" value="1"/>
</dbReference>
<dbReference type="Gene3D" id="1.10.10.10">
    <property type="entry name" value="Winged helix-like DNA-binding domain superfamily/Winged helix DNA-binding domain"/>
    <property type="match status" value="1"/>
</dbReference>
<evidence type="ECO:0000256" key="3">
    <source>
        <dbReference type="ARBA" id="ARBA00023163"/>
    </source>
</evidence>
<dbReference type="AlphaFoldDB" id="A0A1Q8R0N3"/>
<reference evidence="5 6" key="1">
    <citation type="submission" date="2016-09" db="EMBL/GenBank/DDBJ databases">
        <title>Complete genome of Desulfosporosinus sp. OL.</title>
        <authorList>
            <person name="Mardanov A."/>
            <person name="Beletsky A."/>
            <person name="Panova A."/>
            <person name="Karnachuk O."/>
            <person name="Ravin N."/>
        </authorList>
    </citation>
    <scope>NUCLEOTIDE SEQUENCE [LARGE SCALE GENOMIC DNA]</scope>
    <source>
        <strain evidence="5 6">OL</strain>
    </source>
</reference>
<keyword evidence="3" id="KW-0804">Transcription</keyword>
<keyword evidence="1" id="KW-0805">Transcription regulation</keyword>